<evidence type="ECO:0000313" key="2">
    <source>
        <dbReference type="EMBL" id="KAJ8915660.1"/>
    </source>
</evidence>
<organism evidence="2 3">
    <name type="scientific">Exocentrus adspersus</name>
    <dbReference type="NCBI Taxonomy" id="1586481"/>
    <lineage>
        <taxon>Eukaryota</taxon>
        <taxon>Metazoa</taxon>
        <taxon>Ecdysozoa</taxon>
        <taxon>Arthropoda</taxon>
        <taxon>Hexapoda</taxon>
        <taxon>Insecta</taxon>
        <taxon>Pterygota</taxon>
        <taxon>Neoptera</taxon>
        <taxon>Endopterygota</taxon>
        <taxon>Coleoptera</taxon>
        <taxon>Polyphaga</taxon>
        <taxon>Cucujiformia</taxon>
        <taxon>Chrysomeloidea</taxon>
        <taxon>Cerambycidae</taxon>
        <taxon>Lamiinae</taxon>
        <taxon>Acanthocinini</taxon>
        <taxon>Exocentrus</taxon>
    </lineage>
</organism>
<feature type="chain" id="PRO_5043787655" evidence="1">
    <location>
        <begin position="24"/>
        <end position="89"/>
    </location>
</feature>
<dbReference type="EMBL" id="JANEYG010000051">
    <property type="protein sequence ID" value="KAJ8915660.1"/>
    <property type="molecule type" value="Genomic_DNA"/>
</dbReference>
<accession>A0AAV8VNI2</accession>
<name>A0AAV8VNI2_9CUCU</name>
<keyword evidence="3" id="KW-1185">Reference proteome</keyword>
<protein>
    <submittedName>
        <fullName evidence="2">Uncharacterized protein</fullName>
    </submittedName>
</protein>
<feature type="signal peptide" evidence="1">
    <location>
        <begin position="1"/>
        <end position="23"/>
    </location>
</feature>
<dbReference type="Proteomes" id="UP001159042">
    <property type="component" value="Unassembled WGS sequence"/>
</dbReference>
<comment type="caution">
    <text evidence="2">The sequence shown here is derived from an EMBL/GenBank/DDBJ whole genome shotgun (WGS) entry which is preliminary data.</text>
</comment>
<dbReference type="AlphaFoldDB" id="A0AAV8VNI2"/>
<sequence>MGINMTFPFNSFLVYLFFNVALSYDFVVVEPQRDYSNLERNVTVKIYNELEDIDGLIVSLGSPKYEIGRGFLVVPETSAGMPTVTGLEG</sequence>
<gene>
    <name evidence="2" type="ORF">NQ315_003444</name>
</gene>
<evidence type="ECO:0000256" key="1">
    <source>
        <dbReference type="SAM" id="SignalP"/>
    </source>
</evidence>
<evidence type="ECO:0000313" key="3">
    <source>
        <dbReference type="Proteomes" id="UP001159042"/>
    </source>
</evidence>
<keyword evidence="1" id="KW-0732">Signal</keyword>
<proteinExistence type="predicted"/>
<reference evidence="2 3" key="1">
    <citation type="journal article" date="2023" name="Insect Mol. Biol.">
        <title>Genome sequencing provides insights into the evolution of gene families encoding plant cell wall-degrading enzymes in longhorned beetles.</title>
        <authorList>
            <person name="Shin N.R."/>
            <person name="Okamura Y."/>
            <person name="Kirsch R."/>
            <person name="Pauchet Y."/>
        </authorList>
    </citation>
    <scope>NUCLEOTIDE SEQUENCE [LARGE SCALE GENOMIC DNA]</scope>
    <source>
        <strain evidence="2">EAD_L_NR</strain>
    </source>
</reference>